<dbReference type="AlphaFoldDB" id="A0A975DJH3"/>
<name>A0A975DJH3_9GAMM</name>
<evidence type="ECO:0000313" key="2">
    <source>
        <dbReference type="EMBL" id="QTH72245.1"/>
    </source>
</evidence>
<evidence type="ECO:0000313" key="3">
    <source>
        <dbReference type="Proteomes" id="UP000664904"/>
    </source>
</evidence>
<organism evidence="2 3">
    <name type="scientific">Pseudoalteromonas xiamenensis</name>
    <dbReference type="NCBI Taxonomy" id="882626"/>
    <lineage>
        <taxon>Bacteria</taxon>
        <taxon>Pseudomonadati</taxon>
        <taxon>Pseudomonadota</taxon>
        <taxon>Gammaproteobacteria</taxon>
        <taxon>Alteromonadales</taxon>
        <taxon>Pseudoalteromonadaceae</taxon>
        <taxon>Pseudoalteromonas</taxon>
    </lineage>
</organism>
<dbReference type="RefSeq" id="WP_208843867.1">
    <property type="nucleotide sequence ID" value="NZ_CP072133.1"/>
</dbReference>
<dbReference type="KEGG" id="pxi:J5O05_05045"/>
<feature type="chain" id="PRO_5038067493" evidence="1">
    <location>
        <begin position="26"/>
        <end position="324"/>
    </location>
</feature>
<evidence type="ECO:0000256" key="1">
    <source>
        <dbReference type="SAM" id="SignalP"/>
    </source>
</evidence>
<accession>A0A975DJH3</accession>
<dbReference type="EMBL" id="CP072133">
    <property type="protein sequence ID" value="QTH72245.1"/>
    <property type="molecule type" value="Genomic_DNA"/>
</dbReference>
<proteinExistence type="predicted"/>
<gene>
    <name evidence="2" type="ORF">J5O05_05045</name>
</gene>
<keyword evidence="3" id="KW-1185">Reference proteome</keyword>
<keyword evidence="1" id="KW-0732">Signal</keyword>
<sequence>MKPFNKAVISVGVAAVCMLSNTAIAQPQIDGVEAQSSAKLYRLKLNCQQNPLALQQYAARGVWFKTQSELEIRGECQGPVTFESDNISIVGDSSVASSIKSTQTDKSAVTAIHSVVNLKNLTIAAPSNVQAFVAKGNSTVTLENITTNSENSDGVFYPFSITDNSTAYVSKQSQAKFRVSGSSAIEFQAENTGVTLNVLDTSFARSTSGSQFSSVEVSGNGYFLADNQSSVALLMIWSKGAVDVDNQSTVGHLMMGGQTLFAAYRESSILKFYEIYGNVVFELEHSTATGWTAVDKPHSIFTGNDAVVNGVLYPSWSWYGQDGQ</sequence>
<feature type="signal peptide" evidence="1">
    <location>
        <begin position="1"/>
        <end position="25"/>
    </location>
</feature>
<dbReference type="Proteomes" id="UP000664904">
    <property type="component" value="Chromosome"/>
</dbReference>
<reference evidence="2" key="1">
    <citation type="submission" date="2021-03" db="EMBL/GenBank/DDBJ databases">
        <title>Complete Genome of Pseudoalteromonas xiamenensis STKMTI.2, a new potential marine bacterium producing anti-Vibrio compounds.</title>
        <authorList>
            <person name="Handayani D.P."/>
            <person name="Isnansetyo A."/>
            <person name="Istiqomah I."/>
            <person name="Jumina J."/>
        </authorList>
    </citation>
    <scope>NUCLEOTIDE SEQUENCE</scope>
    <source>
        <strain evidence="2">STKMTI.2</strain>
    </source>
</reference>
<protein>
    <submittedName>
        <fullName evidence="2">Uncharacterized protein</fullName>
    </submittedName>
</protein>